<evidence type="ECO:0000313" key="3">
    <source>
        <dbReference type="Proteomes" id="UP001165083"/>
    </source>
</evidence>
<dbReference type="EMBL" id="BSXW01000115">
    <property type="protein sequence ID" value="GMF12335.1"/>
    <property type="molecule type" value="Genomic_DNA"/>
</dbReference>
<sequence length="161" mass="16942">MVATSVASFLLVLALAVGKQYAAADTTISGSEDASLVVNVATVASNSVHENLSSVAEEMAMQGTPNDFVLVGNTSFSDMWLDGVAGYSAAADSRVVYQTTNWTLLEDGAQYETFPMFWARFQAAKSSATASSLLSICTMVVDWQNVSESAAAFGAVKVEDD</sequence>
<evidence type="ECO:0000313" key="2">
    <source>
        <dbReference type="EMBL" id="GMF12335.1"/>
    </source>
</evidence>
<dbReference type="Proteomes" id="UP001165083">
    <property type="component" value="Unassembled WGS sequence"/>
</dbReference>
<proteinExistence type="predicted"/>
<comment type="caution">
    <text evidence="2">The sequence shown here is derived from an EMBL/GenBank/DDBJ whole genome shotgun (WGS) entry which is preliminary data.</text>
</comment>
<accession>A0A9W6TFS3</accession>
<gene>
    <name evidence="2" type="ORF">Plil01_000295900</name>
</gene>
<protein>
    <submittedName>
        <fullName evidence="2">Unnamed protein product</fullName>
    </submittedName>
</protein>
<name>A0A9W6TFS3_9STRA</name>
<keyword evidence="3" id="KW-1185">Reference proteome</keyword>
<reference evidence="2" key="1">
    <citation type="submission" date="2023-04" db="EMBL/GenBank/DDBJ databases">
        <title>Phytophthora lilii NBRC 32176.</title>
        <authorList>
            <person name="Ichikawa N."/>
            <person name="Sato H."/>
            <person name="Tonouchi N."/>
        </authorList>
    </citation>
    <scope>NUCLEOTIDE SEQUENCE</scope>
    <source>
        <strain evidence="2">NBRC 32176</strain>
    </source>
</reference>
<evidence type="ECO:0000256" key="1">
    <source>
        <dbReference type="SAM" id="SignalP"/>
    </source>
</evidence>
<feature type="signal peptide" evidence="1">
    <location>
        <begin position="1"/>
        <end position="24"/>
    </location>
</feature>
<organism evidence="2 3">
    <name type="scientific">Phytophthora lilii</name>
    <dbReference type="NCBI Taxonomy" id="2077276"/>
    <lineage>
        <taxon>Eukaryota</taxon>
        <taxon>Sar</taxon>
        <taxon>Stramenopiles</taxon>
        <taxon>Oomycota</taxon>
        <taxon>Peronosporomycetes</taxon>
        <taxon>Peronosporales</taxon>
        <taxon>Peronosporaceae</taxon>
        <taxon>Phytophthora</taxon>
    </lineage>
</organism>
<feature type="chain" id="PRO_5040963383" evidence="1">
    <location>
        <begin position="25"/>
        <end position="161"/>
    </location>
</feature>
<dbReference type="AlphaFoldDB" id="A0A9W6TFS3"/>
<keyword evidence="1" id="KW-0732">Signal</keyword>